<organism evidence="2">
    <name type="scientific">viral metagenome</name>
    <dbReference type="NCBI Taxonomy" id="1070528"/>
    <lineage>
        <taxon>unclassified sequences</taxon>
        <taxon>metagenomes</taxon>
        <taxon>organismal metagenomes</taxon>
    </lineage>
</organism>
<feature type="coiled-coil region" evidence="1">
    <location>
        <begin position="66"/>
        <end position="93"/>
    </location>
</feature>
<accession>A0A6C0CF10</accession>
<protein>
    <submittedName>
        <fullName evidence="2">Uncharacterized protein</fullName>
    </submittedName>
</protein>
<name>A0A6C0CF10_9ZZZZ</name>
<proteinExistence type="predicted"/>
<dbReference type="EMBL" id="MN739411">
    <property type="protein sequence ID" value="QHT03366.1"/>
    <property type="molecule type" value="Genomic_DNA"/>
</dbReference>
<evidence type="ECO:0000256" key="1">
    <source>
        <dbReference type="SAM" id="Coils"/>
    </source>
</evidence>
<dbReference type="AlphaFoldDB" id="A0A6C0CF10"/>
<sequence length="199" mass="22183">MVSNPNSRMSFGRLQRQFSVRQNNPGKSCIHKGGETYVSNGLKLKCCAGAGGDCKLREIDYLTMHLVQKCDQVDELQAKVSQLEKLVGNKTVNVVVAQGVEIVELSWKSNGVINLYQAAFQQLQQAKSTDERNRLLRLATSPDLADRLSFQREVIVGVEEVLPQLPEEMRTQLDSHLDTLCEQTNQVAIQNGIQVVESL</sequence>
<keyword evidence="1" id="KW-0175">Coiled coil</keyword>
<evidence type="ECO:0000313" key="2">
    <source>
        <dbReference type="EMBL" id="QHT03366.1"/>
    </source>
</evidence>
<reference evidence="2" key="1">
    <citation type="journal article" date="2020" name="Nature">
        <title>Giant virus diversity and host interactions through global metagenomics.</title>
        <authorList>
            <person name="Schulz F."/>
            <person name="Roux S."/>
            <person name="Paez-Espino D."/>
            <person name="Jungbluth S."/>
            <person name="Walsh D.A."/>
            <person name="Denef V.J."/>
            <person name="McMahon K.D."/>
            <person name="Konstantinidis K.T."/>
            <person name="Eloe-Fadrosh E.A."/>
            <person name="Kyrpides N.C."/>
            <person name="Woyke T."/>
        </authorList>
    </citation>
    <scope>NUCLEOTIDE SEQUENCE</scope>
    <source>
        <strain evidence="2">GVMAG-M-3300021079-18</strain>
    </source>
</reference>